<name>A0AAV3NPP7_LITER</name>
<keyword evidence="2" id="KW-0732">Signal</keyword>
<dbReference type="AlphaFoldDB" id="A0AAV3NPP7"/>
<comment type="caution">
    <text evidence="3">The sequence shown here is derived from an EMBL/GenBank/DDBJ whole genome shotgun (WGS) entry which is preliminary data.</text>
</comment>
<sequence>MPFASLVLTVFQVACLAVGIVPNLALFCTMYNVIHKGPLCCFQVTSPHYNFLYTKKMDKVETSLVLLSYKYASGHCIMPHKVNYMSITTGKGVLARVSERKSTFAPEVCTAPKKSKKAPKVPVPEAAPYVSEVVIEGFGPPSSPSRDPVTIVIPDRVSPSLGEVPPSSSRSLPVLPSSESTSGSDGPFLPG</sequence>
<dbReference type="EMBL" id="BAABME010000220">
    <property type="protein sequence ID" value="GAA0140801.1"/>
    <property type="molecule type" value="Genomic_DNA"/>
</dbReference>
<reference evidence="3 4" key="1">
    <citation type="submission" date="2024-01" db="EMBL/GenBank/DDBJ databases">
        <title>The complete chloroplast genome sequence of Lithospermum erythrorhizon: insights into the phylogenetic relationship among Boraginaceae species and the maternal lineages of purple gromwells.</title>
        <authorList>
            <person name="Okada T."/>
            <person name="Watanabe K."/>
        </authorList>
    </citation>
    <scope>NUCLEOTIDE SEQUENCE [LARGE SCALE GENOMIC DNA]</scope>
</reference>
<feature type="region of interest" description="Disordered" evidence="1">
    <location>
        <begin position="139"/>
        <end position="191"/>
    </location>
</feature>
<feature type="chain" id="PRO_5043438977" evidence="2">
    <location>
        <begin position="18"/>
        <end position="191"/>
    </location>
</feature>
<protein>
    <submittedName>
        <fullName evidence="3">Uncharacterized protein</fullName>
    </submittedName>
</protein>
<feature type="signal peptide" evidence="2">
    <location>
        <begin position="1"/>
        <end position="17"/>
    </location>
</feature>
<evidence type="ECO:0000256" key="1">
    <source>
        <dbReference type="SAM" id="MobiDB-lite"/>
    </source>
</evidence>
<dbReference type="Proteomes" id="UP001454036">
    <property type="component" value="Unassembled WGS sequence"/>
</dbReference>
<keyword evidence="4" id="KW-1185">Reference proteome</keyword>
<organism evidence="3 4">
    <name type="scientific">Lithospermum erythrorhizon</name>
    <name type="common">Purple gromwell</name>
    <name type="synonym">Lithospermum officinale var. erythrorhizon</name>
    <dbReference type="NCBI Taxonomy" id="34254"/>
    <lineage>
        <taxon>Eukaryota</taxon>
        <taxon>Viridiplantae</taxon>
        <taxon>Streptophyta</taxon>
        <taxon>Embryophyta</taxon>
        <taxon>Tracheophyta</taxon>
        <taxon>Spermatophyta</taxon>
        <taxon>Magnoliopsida</taxon>
        <taxon>eudicotyledons</taxon>
        <taxon>Gunneridae</taxon>
        <taxon>Pentapetalae</taxon>
        <taxon>asterids</taxon>
        <taxon>lamiids</taxon>
        <taxon>Boraginales</taxon>
        <taxon>Boraginaceae</taxon>
        <taxon>Boraginoideae</taxon>
        <taxon>Lithospermeae</taxon>
        <taxon>Lithospermum</taxon>
    </lineage>
</organism>
<evidence type="ECO:0000256" key="2">
    <source>
        <dbReference type="SAM" id="SignalP"/>
    </source>
</evidence>
<evidence type="ECO:0000313" key="3">
    <source>
        <dbReference type="EMBL" id="GAA0140801.1"/>
    </source>
</evidence>
<evidence type="ECO:0000313" key="4">
    <source>
        <dbReference type="Proteomes" id="UP001454036"/>
    </source>
</evidence>
<gene>
    <name evidence="3" type="ORF">LIER_02088</name>
</gene>
<proteinExistence type="predicted"/>
<feature type="compositionally biased region" description="Low complexity" evidence="1">
    <location>
        <begin position="163"/>
        <end position="180"/>
    </location>
</feature>
<accession>A0AAV3NPP7</accession>